<feature type="chain" id="PRO_5039903891" description="Secreted protein" evidence="1">
    <location>
        <begin position="19"/>
        <end position="138"/>
    </location>
</feature>
<keyword evidence="3" id="KW-1185">Reference proteome</keyword>
<evidence type="ECO:0000256" key="1">
    <source>
        <dbReference type="SAM" id="SignalP"/>
    </source>
</evidence>
<feature type="signal peptide" evidence="1">
    <location>
        <begin position="1"/>
        <end position="18"/>
    </location>
</feature>
<accession>A0A9K3D3I8</accession>
<feature type="non-terminal residue" evidence="2">
    <location>
        <position position="1"/>
    </location>
</feature>
<gene>
    <name evidence="2" type="ORF">KIPB_009642</name>
</gene>
<dbReference type="EMBL" id="BDIP01003338">
    <property type="protein sequence ID" value="GIQ87575.1"/>
    <property type="molecule type" value="Genomic_DNA"/>
</dbReference>
<name>A0A9K3D3I8_9EUKA</name>
<evidence type="ECO:0000313" key="3">
    <source>
        <dbReference type="Proteomes" id="UP000265618"/>
    </source>
</evidence>
<comment type="caution">
    <text evidence="2">The sequence shown here is derived from an EMBL/GenBank/DDBJ whole genome shotgun (WGS) entry which is preliminary data.</text>
</comment>
<dbReference type="AlphaFoldDB" id="A0A9K3D3I8"/>
<protein>
    <recommendedName>
        <fullName evidence="4">Secreted protein</fullName>
    </recommendedName>
</protein>
<sequence>TALCCCPCLRYLCPLVVGWLCWVSDRHMKAFDAIGRTASCRTLVTHMCVGGDSLSLMSPVSTGSGQAAFECHGCVIFVGHVIATVCAGGFRYDVSGRFLEPSEAMVPSLSDPPMWPLQLLLIGHRVQTTLMSCSESFN</sequence>
<evidence type="ECO:0008006" key="4">
    <source>
        <dbReference type="Google" id="ProtNLM"/>
    </source>
</evidence>
<proteinExistence type="predicted"/>
<organism evidence="2 3">
    <name type="scientific">Kipferlia bialata</name>
    <dbReference type="NCBI Taxonomy" id="797122"/>
    <lineage>
        <taxon>Eukaryota</taxon>
        <taxon>Metamonada</taxon>
        <taxon>Carpediemonas-like organisms</taxon>
        <taxon>Kipferlia</taxon>
    </lineage>
</organism>
<evidence type="ECO:0000313" key="2">
    <source>
        <dbReference type="EMBL" id="GIQ87575.1"/>
    </source>
</evidence>
<dbReference type="Proteomes" id="UP000265618">
    <property type="component" value="Unassembled WGS sequence"/>
</dbReference>
<keyword evidence="1" id="KW-0732">Signal</keyword>
<reference evidence="2 3" key="1">
    <citation type="journal article" date="2018" name="PLoS ONE">
        <title>The draft genome of Kipferlia bialata reveals reductive genome evolution in fornicate parasites.</title>
        <authorList>
            <person name="Tanifuji G."/>
            <person name="Takabayashi S."/>
            <person name="Kume K."/>
            <person name="Takagi M."/>
            <person name="Nakayama T."/>
            <person name="Kamikawa R."/>
            <person name="Inagaki Y."/>
            <person name="Hashimoto T."/>
        </authorList>
    </citation>
    <scope>NUCLEOTIDE SEQUENCE [LARGE SCALE GENOMIC DNA]</scope>
    <source>
        <strain evidence="2">NY0173</strain>
    </source>
</reference>